<organism evidence="1 2">
    <name type="scientific">Botryotinia fuckeliana (strain T4)</name>
    <name type="common">Noble rot fungus</name>
    <name type="synonym">Botrytis cinerea</name>
    <dbReference type="NCBI Taxonomy" id="999810"/>
    <lineage>
        <taxon>Eukaryota</taxon>
        <taxon>Fungi</taxon>
        <taxon>Dikarya</taxon>
        <taxon>Ascomycota</taxon>
        <taxon>Pezizomycotina</taxon>
        <taxon>Leotiomycetes</taxon>
        <taxon>Helotiales</taxon>
        <taxon>Sclerotiniaceae</taxon>
        <taxon>Botrytis</taxon>
    </lineage>
</organism>
<protein>
    <submittedName>
        <fullName evidence="1">Uncharacterized protein</fullName>
    </submittedName>
</protein>
<dbReference type="AlphaFoldDB" id="G2YET0"/>
<dbReference type="HOGENOM" id="CLU_2687532_0_0_1"/>
<evidence type="ECO:0000313" key="1">
    <source>
        <dbReference type="EMBL" id="CCD50278.1"/>
    </source>
</evidence>
<name>G2YET0_BOTF4</name>
<accession>G2YET0</accession>
<evidence type="ECO:0000313" key="2">
    <source>
        <dbReference type="Proteomes" id="UP000008177"/>
    </source>
</evidence>
<dbReference type="InParanoid" id="G2YET0"/>
<proteinExistence type="predicted"/>
<dbReference type="Proteomes" id="UP000008177">
    <property type="component" value="Unplaced contigs"/>
</dbReference>
<reference evidence="2" key="1">
    <citation type="journal article" date="2011" name="PLoS Genet.">
        <title>Genomic analysis of the necrotrophic fungal pathogens Sclerotinia sclerotiorum and Botrytis cinerea.</title>
        <authorList>
            <person name="Amselem J."/>
            <person name="Cuomo C.A."/>
            <person name="van Kan J.A."/>
            <person name="Viaud M."/>
            <person name="Benito E.P."/>
            <person name="Couloux A."/>
            <person name="Coutinho P.M."/>
            <person name="de Vries R.P."/>
            <person name="Dyer P.S."/>
            <person name="Fillinger S."/>
            <person name="Fournier E."/>
            <person name="Gout L."/>
            <person name="Hahn M."/>
            <person name="Kohn L."/>
            <person name="Lapalu N."/>
            <person name="Plummer K.M."/>
            <person name="Pradier J.M."/>
            <person name="Quevillon E."/>
            <person name="Sharon A."/>
            <person name="Simon A."/>
            <person name="ten Have A."/>
            <person name="Tudzynski B."/>
            <person name="Tudzynski P."/>
            <person name="Wincker P."/>
            <person name="Andrew M."/>
            <person name="Anthouard V."/>
            <person name="Beever R.E."/>
            <person name="Beffa R."/>
            <person name="Benoit I."/>
            <person name="Bouzid O."/>
            <person name="Brault B."/>
            <person name="Chen Z."/>
            <person name="Choquer M."/>
            <person name="Collemare J."/>
            <person name="Cotton P."/>
            <person name="Danchin E.G."/>
            <person name="Da Silva C."/>
            <person name="Gautier A."/>
            <person name="Giraud C."/>
            <person name="Giraud T."/>
            <person name="Gonzalez C."/>
            <person name="Grossetete S."/>
            <person name="Guldener U."/>
            <person name="Henrissat B."/>
            <person name="Howlett B.J."/>
            <person name="Kodira C."/>
            <person name="Kretschmer M."/>
            <person name="Lappartient A."/>
            <person name="Leroch M."/>
            <person name="Levis C."/>
            <person name="Mauceli E."/>
            <person name="Neuveglise C."/>
            <person name="Oeser B."/>
            <person name="Pearson M."/>
            <person name="Poulain J."/>
            <person name="Poussereau N."/>
            <person name="Quesneville H."/>
            <person name="Rascle C."/>
            <person name="Schumacher J."/>
            <person name="Segurens B."/>
            <person name="Sexton A."/>
            <person name="Silva E."/>
            <person name="Sirven C."/>
            <person name="Soanes D.M."/>
            <person name="Talbot N.J."/>
            <person name="Templeton M."/>
            <person name="Yandava C."/>
            <person name="Yarden O."/>
            <person name="Zeng Q."/>
            <person name="Rollins J.A."/>
            <person name="Lebrun M.H."/>
            <person name="Dickman M."/>
        </authorList>
    </citation>
    <scope>NUCLEOTIDE SEQUENCE [LARGE SCALE GENOMIC DNA]</scope>
    <source>
        <strain evidence="2">T4</strain>
    </source>
</reference>
<gene>
    <name evidence="1" type="ORF">BofuT4_P092370.1</name>
</gene>
<dbReference type="EMBL" id="FQ790324">
    <property type="protein sequence ID" value="CCD50278.1"/>
    <property type="molecule type" value="Genomic_DNA"/>
</dbReference>
<sequence>MIALFSFLYHHPKDEERKKETYDFEGLFDIPHGLQSFKEWSRLVLHLALRRGCGGMDELYEILALGSGGEEWST</sequence>